<evidence type="ECO:0000313" key="3">
    <source>
        <dbReference type="Proteomes" id="UP000325577"/>
    </source>
</evidence>
<accession>A0A5J5BMZ1</accession>
<name>A0A5J5BMZ1_9ASTE</name>
<dbReference type="OrthoDB" id="6436679at2759"/>
<keyword evidence="3" id="KW-1185">Reference proteome</keyword>
<organism evidence="2 3">
    <name type="scientific">Nyssa sinensis</name>
    <dbReference type="NCBI Taxonomy" id="561372"/>
    <lineage>
        <taxon>Eukaryota</taxon>
        <taxon>Viridiplantae</taxon>
        <taxon>Streptophyta</taxon>
        <taxon>Embryophyta</taxon>
        <taxon>Tracheophyta</taxon>
        <taxon>Spermatophyta</taxon>
        <taxon>Magnoliopsida</taxon>
        <taxon>eudicotyledons</taxon>
        <taxon>Gunneridae</taxon>
        <taxon>Pentapetalae</taxon>
        <taxon>asterids</taxon>
        <taxon>Cornales</taxon>
        <taxon>Nyssaceae</taxon>
        <taxon>Nyssa</taxon>
    </lineage>
</organism>
<proteinExistence type="predicted"/>
<dbReference type="Proteomes" id="UP000325577">
    <property type="component" value="Linkage Group LG11"/>
</dbReference>
<dbReference type="EMBL" id="CM018034">
    <property type="protein sequence ID" value="KAA8544503.1"/>
    <property type="molecule type" value="Genomic_DNA"/>
</dbReference>
<reference evidence="2 3" key="1">
    <citation type="submission" date="2019-09" db="EMBL/GenBank/DDBJ databases">
        <title>A chromosome-level genome assembly of the Chinese tupelo Nyssa sinensis.</title>
        <authorList>
            <person name="Yang X."/>
            <person name="Kang M."/>
            <person name="Yang Y."/>
            <person name="Xiong H."/>
            <person name="Wang M."/>
            <person name="Zhang Z."/>
            <person name="Wang Z."/>
            <person name="Wu H."/>
            <person name="Ma T."/>
            <person name="Liu J."/>
            <person name="Xi Z."/>
        </authorList>
    </citation>
    <scope>NUCLEOTIDE SEQUENCE [LARGE SCALE GENOMIC DNA]</scope>
    <source>
        <strain evidence="2">J267</strain>
        <tissue evidence="2">Leaf</tissue>
    </source>
</reference>
<gene>
    <name evidence="2" type="ORF">F0562_022457</name>
</gene>
<evidence type="ECO:0000256" key="1">
    <source>
        <dbReference type="SAM" id="MobiDB-lite"/>
    </source>
</evidence>
<sequence length="137" mass="15222">MSSTKAANKVEEFQKRLEEAKMELGTSQSLTDELKEQLAESSNTISARDSEIHSLGNKVANLKQQISDLRSEMSVVETTAFEAKARHHSEIEVAEKMAKAFLEIDTEVPDHIKVSDVESKDFENNEVSKGLVALTDL</sequence>
<dbReference type="Gene3D" id="1.20.5.340">
    <property type="match status" value="1"/>
</dbReference>
<evidence type="ECO:0000313" key="2">
    <source>
        <dbReference type="EMBL" id="KAA8544503.1"/>
    </source>
</evidence>
<feature type="region of interest" description="Disordered" evidence="1">
    <location>
        <begin position="34"/>
        <end position="54"/>
    </location>
</feature>
<dbReference type="AlphaFoldDB" id="A0A5J5BMZ1"/>
<protein>
    <submittedName>
        <fullName evidence="2">Uncharacterized protein</fullName>
    </submittedName>
</protein>